<feature type="compositionally biased region" description="Polar residues" evidence="2">
    <location>
        <begin position="160"/>
        <end position="175"/>
    </location>
</feature>
<organism evidence="3 4">
    <name type="scientific">Phrynocephalus forsythii</name>
    <dbReference type="NCBI Taxonomy" id="171643"/>
    <lineage>
        <taxon>Eukaryota</taxon>
        <taxon>Metazoa</taxon>
        <taxon>Chordata</taxon>
        <taxon>Craniata</taxon>
        <taxon>Vertebrata</taxon>
        <taxon>Euteleostomi</taxon>
        <taxon>Lepidosauria</taxon>
        <taxon>Squamata</taxon>
        <taxon>Bifurcata</taxon>
        <taxon>Unidentata</taxon>
        <taxon>Episquamata</taxon>
        <taxon>Toxicofera</taxon>
        <taxon>Iguania</taxon>
        <taxon>Acrodonta</taxon>
        <taxon>Agamidae</taxon>
        <taxon>Agaminae</taxon>
        <taxon>Phrynocephalus</taxon>
    </lineage>
</organism>
<keyword evidence="4" id="KW-1185">Reference proteome</keyword>
<dbReference type="EMBL" id="JAPFRF010000006">
    <property type="protein sequence ID" value="KAJ7329823.1"/>
    <property type="molecule type" value="Genomic_DNA"/>
</dbReference>
<dbReference type="PANTHER" id="PTHR35617">
    <property type="entry name" value="PHAGE_INTEGRASE DOMAIN-CONTAINING PROTEIN"/>
    <property type="match status" value="1"/>
</dbReference>
<dbReference type="InterPro" id="IPR010998">
    <property type="entry name" value="Integrase_recombinase_N"/>
</dbReference>
<dbReference type="OrthoDB" id="9050411at2759"/>
<proteinExistence type="predicted"/>
<feature type="region of interest" description="Disordered" evidence="2">
    <location>
        <begin position="299"/>
        <end position="327"/>
    </location>
</feature>
<name>A0A9Q1B2L7_9SAUR</name>
<feature type="compositionally biased region" description="Polar residues" evidence="2">
    <location>
        <begin position="82"/>
        <end position="97"/>
    </location>
</feature>
<gene>
    <name evidence="3" type="ORF">JRQ81_015997</name>
</gene>
<accession>A0A9Q1B2L7</accession>
<evidence type="ECO:0000313" key="4">
    <source>
        <dbReference type="Proteomes" id="UP001142489"/>
    </source>
</evidence>
<feature type="region of interest" description="Disordered" evidence="2">
    <location>
        <begin position="62"/>
        <end position="103"/>
    </location>
</feature>
<protein>
    <recommendedName>
        <fullName evidence="5">Core-binding (CB) domain-containing protein</fullName>
    </recommendedName>
</protein>
<dbReference type="PANTHER" id="PTHR35617:SF3">
    <property type="entry name" value="CORE-BINDING (CB) DOMAIN-CONTAINING PROTEIN"/>
    <property type="match status" value="1"/>
</dbReference>
<feature type="compositionally biased region" description="Low complexity" evidence="2">
    <location>
        <begin position="184"/>
        <end position="194"/>
    </location>
</feature>
<dbReference type="SUPFAM" id="SSF47823">
    <property type="entry name" value="lambda integrase-like, N-terminal domain"/>
    <property type="match status" value="1"/>
</dbReference>
<dbReference type="Gene3D" id="1.10.150.130">
    <property type="match status" value="1"/>
</dbReference>
<evidence type="ECO:0008006" key="5">
    <source>
        <dbReference type="Google" id="ProtNLM"/>
    </source>
</evidence>
<keyword evidence="1" id="KW-0238">DNA-binding</keyword>
<evidence type="ECO:0000313" key="3">
    <source>
        <dbReference type="EMBL" id="KAJ7329823.1"/>
    </source>
</evidence>
<reference evidence="3" key="1">
    <citation type="journal article" date="2023" name="DNA Res.">
        <title>Chromosome-level genome assembly of Phrynocephalus forsythii using third-generation DNA sequencing and Hi-C analysis.</title>
        <authorList>
            <person name="Qi Y."/>
            <person name="Zhao W."/>
            <person name="Zhao Y."/>
            <person name="Niu C."/>
            <person name="Cao S."/>
            <person name="Zhang Y."/>
        </authorList>
    </citation>
    <scope>NUCLEOTIDE SEQUENCE</scope>
    <source>
        <tissue evidence="3">Muscle</tissue>
    </source>
</reference>
<sequence>MLCHAISLVWTAVWCPTPLPVFPLKPMPNWLAWHHTSSQASTTISTETALKSLAPHKAKKKVLSSAATRAPQPPWVQDTYDAESSASPSTTPQNQHQPKQRRHFIQVVSCSSDAEAEDAAAHLRHHMANLATQPPPKRPRILTAVVPPRPTTPLPGPGDSTISMDSPFDSDQSLSNEEEDEGVLDVSDQQASSDAESDDPDALAPVPLISRRVDNLYRTHGEGTAFLAQHPLPNSVIVNATQNRAKSQFNTTPSNKKSHKLDMIGPHHCPTPTSRSPCHSDRPMVATSTVVPPVEHLGIGHSLPSPASRPAFSAERPNSVPRLDQPSPDSMVHTLTVQQVIDQARKPPTIALYSYKWKLFLQFTTQTNQPSSPTDLPTILEFLLHLFQKGLSISTLRVYAAVIIALFRRCLDFLTSSV</sequence>
<feature type="region of interest" description="Disordered" evidence="2">
    <location>
        <begin position="129"/>
        <end position="206"/>
    </location>
</feature>
<dbReference type="GO" id="GO:0003677">
    <property type="term" value="F:DNA binding"/>
    <property type="evidence" value="ECO:0007669"/>
    <property type="project" value="UniProtKB-KW"/>
</dbReference>
<dbReference type="AlphaFoldDB" id="A0A9Q1B2L7"/>
<evidence type="ECO:0000256" key="2">
    <source>
        <dbReference type="SAM" id="MobiDB-lite"/>
    </source>
</evidence>
<comment type="caution">
    <text evidence="3">The sequence shown here is derived from an EMBL/GenBank/DDBJ whole genome shotgun (WGS) entry which is preliminary data.</text>
</comment>
<dbReference type="Proteomes" id="UP001142489">
    <property type="component" value="Unassembled WGS sequence"/>
</dbReference>
<evidence type="ECO:0000256" key="1">
    <source>
        <dbReference type="ARBA" id="ARBA00023125"/>
    </source>
</evidence>
<feature type="compositionally biased region" description="Pro residues" evidence="2">
    <location>
        <begin position="147"/>
        <end position="156"/>
    </location>
</feature>